<evidence type="ECO:0000313" key="4">
    <source>
        <dbReference type="EMBL" id="SER95687.1"/>
    </source>
</evidence>
<dbReference type="InterPro" id="IPR011006">
    <property type="entry name" value="CheY-like_superfamily"/>
</dbReference>
<evidence type="ECO:0000256" key="1">
    <source>
        <dbReference type="ARBA" id="ARBA00023125"/>
    </source>
</evidence>
<keyword evidence="5" id="KW-1185">Reference proteome</keyword>
<organism evidence="4 5">
    <name type="scientific">Pedobacter rhizosphaerae</name>
    <dbReference type="NCBI Taxonomy" id="390241"/>
    <lineage>
        <taxon>Bacteria</taxon>
        <taxon>Pseudomonadati</taxon>
        <taxon>Bacteroidota</taxon>
        <taxon>Sphingobacteriia</taxon>
        <taxon>Sphingobacteriales</taxon>
        <taxon>Sphingobacteriaceae</taxon>
        <taxon>Pedobacter</taxon>
    </lineage>
</organism>
<proteinExistence type="predicted"/>
<dbReference type="STRING" id="390241.SAMN04488023_12233"/>
<feature type="modified residue" description="4-aspartylphosphate" evidence="2">
    <location>
        <position position="55"/>
    </location>
</feature>
<sequence>MNILIIEDELRTAKSLQNLIVEIKPAAKLIGHFQSVEESVTALSADLKPDLIFMDIQLADGLCFEIFKSVKITCPVVFCTAYDEYSLDAFKSNGVDYILKPFSKADIENAFKKVDELKNFFQQKTSPDIEELLARLIPAAEKTSFLVFKNQKYTTVHVDQIAFFYIRNDSTSIMCFDQQEFALSQSLDQITHLVSSKQFFRVNRQYLVNFKAIKEIEHYFLRKLYVKLVIETPDKLLINKEKSNNFLSWMADR</sequence>
<dbReference type="Gene3D" id="2.40.50.1020">
    <property type="entry name" value="LytTr DNA-binding domain"/>
    <property type="match status" value="1"/>
</dbReference>
<dbReference type="SMART" id="SM00850">
    <property type="entry name" value="LytTR"/>
    <property type="match status" value="1"/>
</dbReference>
<dbReference type="PROSITE" id="PS50110">
    <property type="entry name" value="RESPONSE_REGULATORY"/>
    <property type="match status" value="1"/>
</dbReference>
<dbReference type="InterPro" id="IPR001789">
    <property type="entry name" value="Sig_transdc_resp-reg_receiver"/>
</dbReference>
<dbReference type="RefSeq" id="WP_090886305.1">
    <property type="nucleotide sequence ID" value="NZ_FOGG01000022.1"/>
</dbReference>
<keyword evidence="2" id="KW-0597">Phosphoprotein</keyword>
<accession>A0A1H9TF61</accession>
<dbReference type="AlphaFoldDB" id="A0A1H9TF61"/>
<dbReference type="EMBL" id="FOGG01000022">
    <property type="protein sequence ID" value="SER95687.1"/>
    <property type="molecule type" value="Genomic_DNA"/>
</dbReference>
<evidence type="ECO:0000259" key="3">
    <source>
        <dbReference type="PROSITE" id="PS50110"/>
    </source>
</evidence>
<gene>
    <name evidence="4" type="ORF">SAMN04488023_12233</name>
</gene>
<dbReference type="SMART" id="SM00448">
    <property type="entry name" value="REC"/>
    <property type="match status" value="1"/>
</dbReference>
<dbReference type="GO" id="GO:0005829">
    <property type="term" value="C:cytosol"/>
    <property type="evidence" value="ECO:0007669"/>
    <property type="project" value="TreeGrafter"/>
</dbReference>
<evidence type="ECO:0000313" key="5">
    <source>
        <dbReference type="Proteomes" id="UP000199572"/>
    </source>
</evidence>
<evidence type="ECO:0000256" key="2">
    <source>
        <dbReference type="PROSITE-ProRule" id="PRU00169"/>
    </source>
</evidence>
<dbReference type="Gene3D" id="3.40.50.2300">
    <property type="match status" value="1"/>
</dbReference>
<dbReference type="GO" id="GO:0032993">
    <property type="term" value="C:protein-DNA complex"/>
    <property type="evidence" value="ECO:0007669"/>
    <property type="project" value="TreeGrafter"/>
</dbReference>
<reference evidence="4 5" key="1">
    <citation type="submission" date="2016-10" db="EMBL/GenBank/DDBJ databases">
        <authorList>
            <person name="de Groot N.N."/>
        </authorList>
    </citation>
    <scope>NUCLEOTIDE SEQUENCE [LARGE SCALE GENOMIC DNA]</scope>
    <source>
        <strain evidence="4 5">DSM 18610</strain>
    </source>
</reference>
<dbReference type="SUPFAM" id="SSF52172">
    <property type="entry name" value="CheY-like"/>
    <property type="match status" value="1"/>
</dbReference>
<keyword evidence="1" id="KW-0238">DNA-binding</keyword>
<dbReference type="InterPro" id="IPR007492">
    <property type="entry name" value="LytTR_DNA-bd_dom"/>
</dbReference>
<dbReference type="Pfam" id="PF04397">
    <property type="entry name" value="LytTR"/>
    <property type="match status" value="1"/>
</dbReference>
<dbReference type="GO" id="GO:0006355">
    <property type="term" value="P:regulation of DNA-templated transcription"/>
    <property type="evidence" value="ECO:0007669"/>
    <property type="project" value="TreeGrafter"/>
</dbReference>
<dbReference type="Pfam" id="PF00072">
    <property type="entry name" value="Response_reg"/>
    <property type="match status" value="1"/>
</dbReference>
<dbReference type="Proteomes" id="UP000199572">
    <property type="component" value="Unassembled WGS sequence"/>
</dbReference>
<dbReference type="OrthoDB" id="9787344at2"/>
<feature type="domain" description="Response regulatory" evidence="3">
    <location>
        <begin position="2"/>
        <end position="115"/>
    </location>
</feature>
<dbReference type="InterPro" id="IPR039420">
    <property type="entry name" value="WalR-like"/>
</dbReference>
<dbReference type="GO" id="GO:0000156">
    <property type="term" value="F:phosphorelay response regulator activity"/>
    <property type="evidence" value="ECO:0007669"/>
    <property type="project" value="TreeGrafter"/>
</dbReference>
<dbReference type="PANTHER" id="PTHR48111">
    <property type="entry name" value="REGULATOR OF RPOS"/>
    <property type="match status" value="1"/>
</dbReference>
<dbReference type="GO" id="GO:0000976">
    <property type="term" value="F:transcription cis-regulatory region binding"/>
    <property type="evidence" value="ECO:0007669"/>
    <property type="project" value="TreeGrafter"/>
</dbReference>
<protein>
    <submittedName>
        <fullName evidence="4">Two component transcriptional regulator, LytTR family</fullName>
    </submittedName>
</protein>
<name>A0A1H9TF61_9SPHI</name>
<dbReference type="PANTHER" id="PTHR48111:SF69">
    <property type="entry name" value="RESPONSE REGULATOR RECEIVER"/>
    <property type="match status" value="1"/>
</dbReference>